<protein>
    <submittedName>
        <fullName evidence="1">Uncharacterized protein</fullName>
    </submittedName>
</protein>
<organism evidence="1">
    <name type="scientific">Anguilla anguilla</name>
    <name type="common">European freshwater eel</name>
    <name type="synonym">Muraena anguilla</name>
    <dbReference type="NCBI Taxonomy" id="7936"/>
    <lineage>
        <taxon>Eukaryota</taxon>
        <taxon>Metazoa</taxon>
        <taxon>Chordata</taxon>
        <taxon>Craniata</taxon>
        <taxon>Vertebrata</taxon>
        <taxon>Euteleostomi</taxon>
        <taxon>Actinopterygii</taxon>
        <taxon>Neopterygii</taxon>
        <taxon>Teleostei</taxon>
        <taxon>Anguilliformes</taxon>
        <taxon>Anguillidae</taxon>
        <taxon>Anguilla</taxon>
    </lineage>
</organism>
<evidence type="ECO:0000313" key="1">
    <source>
        <dbReference type="EMBL" id="JAH25755.1"/>
    </source>
</evidence>
<reference evidence="1" key="2">
    <citation type="journal article" date="2015" name="Fish Shellfish Immunol.">
        <title>Early steps in the European eel (Anguilla anguilla)-Vibrio vulnificus interaction in the gills: Role of the RtxA13 toxin.</title>
        <authorList>
            <person name="Callol A."/>
            <person name="Pajuelo D."/>
            <person name="Ebbesson L."/>
            <person name="Teles M."/>
            <person name="MacKenzie S."/>
            <person name="Amaro C."/>
        </authorList>
    </citation>
    <scope>NUCLEOTIDE SEQUENCE</scope>
</reference>
<dbReference type="EMBL" id="GBXM01082822">
    <property type="protein sequence ID" value="JAH25755.1"/>
    <property type="molecule type" value="Transcribed_RNA"/>
</dbReference>
<accession>A0A0E9RBB8</accession>
<dbReference type="AlphaFoldDB" id="A0A0E9RBB8"/>
<name>A0A0E9RBB8_ANGAN</name>
<reference evidence="1" key="1">
    <citation type="submission" date="2014-11" db="EMBL/GenBank/DDBJ databases">
        <authorList>
            <person name="Amaro Gonzalez C."/>
        </authorList>
    </citation>
    <scope>NUCLEOTIDE SEQUENCE</scope>
</reference>
<proteinExistence type="predicted"/>
<sequence>MCLLTYDMFHHPVIPLAEDNWLVMQP</sequence>